<gene>
    <name evidence="1" type="ORF">RFI_27533</name>
</gene>
<organism evidence="1 2">
    <name type="scientific">Reticulomyxa filosa</name>
    <dbReference type="NCBI Taxonomy" id="46433"/>
    <lineage>
        <taxon>Eukaryota</taxon>
        <taxon>Sar</taxon>
        <taxon>Rhizaria</taxon>
        <taxon>Retaria</taxon>
        <taxon>Foraminifera</taxon>
        <taxon>Monothalamids</taxon>
        <taxon>Reticulomyxidae</taxon>
        <taxon>Reticulomyxa</taxon>
    </lineage>
</organism>
<keyword evidence="2" id="KW-1185">Reference proteome</keyword>
<sequence>MEEMFNVALTSIFSCPKEHLDWLINIFMAKYVLLSDVSFRNEQLHKWWIKKETEGGASFCELSEIGSVSKGGVRVDSNLQAPTPKCCRTCKTNIGMALYKWIFESTYTYTHTKKLMETTPENGRRLTMKSNAAIAKKAMIGE</sequence>
<protein>
    <submittedName>
        <fullName evidence="1">Uncharacterized protein</fullName>
    </submittedName>
</protein>
<dbReference type="Proteomes" id="UP000023152">
    <property type="component" value="Unassembled WGS sequence"/>
</dbReference>
<name>X6M7D5_RETFI</name>
<dbReference type="EMBL" id="ASPP01023869">
    <property type="protein sequence ID" value="ETO09844.1"/>
    <property type="molecule type" value="Genomic_DNA"/>
</dbReference>
<accession>X6M7D5</accession>
<evidence type="ECO:0000313" key="1">
    <source>
        <dbReference type="EMBL" id="ETO09844.1"/>
    </source>
</evidence>
<reference evidence="1 2" key="1">
    <citation type="journal article" date="2013" name="Curr. Biol.">
        <title>The Genome of the Foraminiferan Reticulomyxa filosa.</title>
        <authorList>
            <person name="Glockner G."/>
            <person name="Hulsmann N."/>
            <person name="Schleicher M."/>
            <person name="Noegel A.A."/>
            <person name="Eichinger L."/>
            <person name="Gallinger C."/>
            <person name="Pawlowski J."/>
            <person name="Sierra R."/>
            <person name="Euteneuer U."/>
            <person name="Pillet L."/>
            <person name="Moustafa A."/>
            <person name="Platzer M."/>
            <person name="Groth M."/>
            <person name="Szafranski K."/>
            <person name="Schliwa M."/>
        </authorList>
    </citation>
    <scope>NUCLEOTIDE SEQUENCE [LARGE SCALE GENOMIC DNA]</scope>
</reference>
<comment type="caution">
    <text evidence="1">The sequence shown here is derived from an EMBL/GenBank/DDBJ whole genome shotgun (WGS) entry which is preliminary data.</text>
</comment>
<evidence type="ECO:0000313" key="2">
    <source>
        <dbReference type="Proteomes" id="UP000023152"/>
    </source>
</evidence>
<proteinExistence type="predicted"/>
<dbReference type="AlphaFoldDB" id="X6M7D5"/>